<protein>
    <recommendedName>
        <fullName evidence="3">Phosphate ABC transporter substrate-binding protein</fullName>
    </recommendedName>
</protein>
<evidence type="ECO:0008006" key="3">
    <source>
        <dbReference type="Google" id="ProtNLM"/>
    </source>
</evidence>
<reference evidence="1 2" key="1">
    <citation type="submission" date="2015-04" db="EMBL/GenBank/DDBJ databases">
        <title>Draft Genome Sequence of the Novel Agar-Digesting Marine Bacterium Q1.</title>
        <authorList>
            <person name="Li Y."/>
            <person name="Li D."/>
            <person name="Chen G."/>
            <person name="Du Z."/>
        </authorList>
    </citation>
    <scope>NUCLEOTIDE SEQUENCE [LARGE SCALE GENOMIC DNA]</scope>
    <source>
        <strain evidence="1 2">Q1</strain>
    </source>
</reference>
<comment type="caution">
    <text evidence="1">The sequence shown here is derived from an EMBL/GenBank/DDBJ whole genome shotgun (WGS) entry which is preliminary data.</text>
</comment>
<gene>
    <name evidence="1" type="ORF">XM47_11395</name>
</gene>
<evidence type="ECO:0000313" key="1">
    <source>
        <dbReference type="EMBL" id="KMT65100.1"/>
    </source>
</evidence>
<accession>A0A0J8GQN5</accession>
<dbReference type="SUPFAM" id="SSF53850">
    <property type="entry name" value="Periplasmic binding protein-like II"/>
    <property type="match status" value="1"/>
</dbReference>
<organism evidence="1 2">
    <name type="scientific">Catenovulum maritimum</name>
    <dbReference type="NCBI Taxonomy" id="1513271"/>
    <lineage>
        <taxon>Bacteria</taxon>
        <taxon>Pseudomonadati</taxon>
        <taxon>Pseudomonadota</taxon>
        <taxon>Gammaproteobacteria</taxon>
        <taxon>Alteromonadales</taxon>
        <taxon>Alteromonadaceae</taxon>
        <taxon>Catenovulum</taxon>
    </lineage>
</organism>
<dbReference type="EMBL" id="LAZL01000016">
    <property type="protein sequence ID" value="KMT65100.1"/>
    <property type="molecule type" value="Genomic_DNA"/>
</dbReference>
<dbReference type="Proteomes" id="UP000037600">
    <property type="component" value="Unassembled WGS sequence"/>
</dbReference>
<sequence>MIVNKNNPISSMSKQEIIYIYTGRLMAFSNGEQAQPIDLYDGSQEKATFYKITTGKRLSQINSYWAKLSFTGRLKPPLALETQQAAVEYVVNNANAIAYIDEKYLTDDVKVVFRLDS</sequence>
<name>A0A0J8GQN5_9ALTE</name>
<proteinExistence type="predicted"/>
<evidence type="ECO:0000313" key="2">
    <source>
        <dbReference type="Proteomes" id="UP000037600"/>
    </source>
</evidence>
<dbReference type="STRING" id="1513271.XM47_11395"/>
<dbReference type="Gene3D" id="3.40.190.10">
    <property type="entry name" value="Periplasmic binding protein-like II"/>
    <property type="match status" value="1"/>
</dbReference>
<dbReference type="AlphaFoldDB" id="A0A0J8GQN5"/>
<keyword evidence="2" id="KW-1185">Reference proteome</keyword>